<dbReference type="InterPro" id="IPR017750">
    <property type="entry name" value="ATPase_T1SS"/>
</dbReference>
<evidence type="ECO:0000256" key="1">
    <source>
        <dbReference type="ARBA" id="ARBA00004651"/>
    </source>
</evidence>
<evidence type="ECO:0000256" key="6">
    <source>
        <dbReference type="ARBA" id="ARBA00023136"/>
    </source>
</evidence>
<feature type="transmembrane region" description="Helical" evidence="7">
    <location>
        <begin position="168"/>
        <end position="193"/>
    </location>
</feature>
<dbReference type="InterPro" id="IPR003439">
    <property type="entry name" value="ABC_transporter-like_ATP-bd"/>
</dbReference>
<gene>
    <name evidence="10" type="ORF">ACFPOD_03900</name>
</gene>
<keyword evidence="5 7" id="KW-1133">Transmembrane helix</keyword>
<dbReference type="SUPFAM" id="SSF90123">
    <property type="entry name" value="ABC transporter transmembrane region"/>
    <property type="match status" value="1"/>
</dbReference>
<reference evidence="11" key="1">
    <citation type="journal article" date="2019" name="Int. J. Syst. Evol. Microbiol.">
        <title>The Global Catalogue of Microorganisms (GCM) 10K type strain sequencing project: providing services to taxonomists for standard genome sequencing and annotation.</title>
        <authorList>
            <consortium name="The Broad Institute Genomics Platform"/>
            <consortium name="The Broad Institute Genome Sequencing Center for Infectious Disease"/>
            <person name="Wu L."/>
            <person name="Ma J."/>
        </authorList>
    </citation>
    <scope>NUCLEOTIDE SEQUENCE [LARGE SCALE GENOMIC DNA]</scope>
    <source>
        <strain evidence="11">JCM 3366</strain>
    </source>
</reference>
<keyword evidence="4" id="KW-0067">ATP-binding</keyword>
<keyword evidence="11" id="KW-1185">Reference proteome</keyword>
<keyword evidence="2 7" id="KW-0812">Transmembrane</keyword>
<name>A0ABW0T561_9HYPH</name>
<comment type="caution">
    <text evidence="10">The sequence shown here is derived from an EMBL/GenBank/DDBJ whole genome shotgun (WGS) entry which is preliminary data.</text>
</comment>
<dbReference type="Pfam" id="PF00005">
    <property type="entry name" value="ABC_tran"/>
    <property type="match status" value="1"/>
</dbReference>
<dbReference type="Gene3D" id="3.40.50.300">
    <property type="entry name" value="P-loop containing nucleotide triphosphate hydrolases"/>
    <property type="match status" value="1"/>
</dbReference>
<evidence type="ECO:0000313" key="10">
    <source>
        <dbReference type="EMBL" id="MFC5584242.1"/>
    </source>
</evidence>
<evidence type="ECO:0000256" key="7">
    <source>
        <dbReference type="SAM" id="Phobius"/>
    </source>
</evidence>
<evidence type="ECO:0000313" key="11">
    <source>
        <dbReference type="Proteomes" id="UP001596107"/>
    </source>
</evidence>
<dbReference type="InterPro" id="IPR027417">
    <property type="entry name" value="P-loop_NTPase"/>
</dbReference>
<dbReference type="EMBL" id="JBHSNB010000001">
    <property type="protein sequence ID" value="MFC5584242.1"/>
    <property type="molecule type" value="Genomic_DNA"/>
</dbReference>
<dbReference type="RefSeq" id="WP_223019947.1">
    <property type="nucleotide sequence ID" value="NZ_CP078143.1"/>
</dbReference>
<keyword evidence="6 7" id="KW-0472">Membrane</keyword>
<dbReference type="Gene3D" id="3.90.70.10">
    <property type="entry name" value="Cysteine proteinases"/>
    <property type="match status" value="1"/>
</dbReference>
<feature type="transmembrane region" description="Helical" evidence="7">
    <location>
        <begin position="205"/>
        <end position="222"/>
    </location>
</feature>
<feature type="transmembrane region" description="Helical" evidence="7">
    <location>
        <begin position="308"/>
        <end position="328"/>
    </location>
</feature>
<dbReference type="SMART" id="SM00382">
    <property type="entry name" value="AAA"/>
    <property type="match status" value="1"/>
</dbReference>
<dbReference type="NCBIfam" id="TIGR03375">
    <property type="entry name" value="type_I_sec_LssB"/>
    <property type="match status" value="1"/>
</dbReference>
<dbReference type="Pfam" id="PF00664">
    <property type="entry name" value="ABC_membrane"/>
    <property type="match status" value="1"/>
</dbReference>
<dbReference type="PROSITE" id="PS50893">
    <property type="entry name" value="ABC_TRANSPORTER_2"/>
    <property type="match status" value="1"/>
</dbReference>
<dbReference type="Proteomes" id="UP001596107">
    <property type="component" value="Unassembled WGS sequence"/>
</dbReference>
<protein>
    <submittedName>
        <fullName evidence="10">Type I secretion system permease/ATPase</fullName>
    </submittedName>
</protein>
<dbReference type="InterPro" id="IPR036640">
    <property type="entry name" value="ABC1_TM_sf"/>
</dbReference>
<dbReference type="CDD" id="cd18587">
    <property type="entry name" value="ABC_6TM_LapB_like"/>
    <property type="match status" value="1"/>
</dbReference>
<dbReference type="SUPFAM" id="SSF52540">
    <property type="entry name" value="P-loop containing nucleoside triphosphate hydrolases"/>
    <property type="match status" value="1"/>
</dbReference>
<evidence type="ECO:0000256" key="4">
    <source>
        <dbReference type="ARBA" id="ARBA00022840"/>
    </source>
</evidence>
<sequence>MKGPDMEQAERPDRDGPDLWAWIEALEHVARHYNVPFSAQGARQLAQSLETSDKAEGIVRVSRKIGLRAKPVRFRKLHSWRLPVLVELESGLVGVVAALSADRRAFVIFSGDAGQPTSIPVDDLLAETRLMVLARPERAIADERVDAYIAPYRKHWFRRIALRDLRPYAHVMLASFMANLLALAGIIFSMQVYDRVVPANSMNTLFVLFSGVLLAVLFDFIIRRLRTGILDTVGKRVDLRMSDLLFGHALRVKNRERPTSTGTFIAQLRDMEQVRELLTSTTAAAVTDLPFFFLFLGIFWLIGGSLVIIPAVALLLLIVPGLMAQGRLRASAREAMREASLRNAMLVEAVQGIEDVKALQAEERFQQRWNHFNAVSADAQLRLRSITSALTGWGHTVQTGVFAVIVFFGAPMVMKGDMSTGALVACSILGSRMMAPMAQITQVFGRLQQAKVGLKSLNSIMEMPVDHPDAEVRVSATALRGAYRMRMAVFTYGDFSMKPALTVKELDIAAGEKVAVLGKNGAGKSTFLQALSGMLEPVSGDVTLDDLALGHIDPADVRRDVGLLTQNARLFHGSIRDNVTLGAPHASQEALFEALAMVGADEFIRRLPQGLDHPIQEGGLGLSGGQRQSLLLARLLIRQPTIILLDEPTAAMDESTERQFITRFNDWAADRTVVIATHRMRILDLVERIVVFDNGQVALDDSKDAALKVLQGVKKVVPANRPSNRRAANEESRS</sequence>
<evidence type="ECO:0000259" key="9">
    <source>
        <dbReference type="PROSITE" id="PS50929"/>
    </source>
</evidence>
<evidence type="ECO:0000256" key="2">
    <source>
        <dbReference type="ARBA" id="ARBA00022692"/>
    </source>
</evidence>
<dbReference type="PANTHER" id="PTHR43394:SF1">
    <property type="entry name" value="ATP-BINDING CASSETTE SUB-FAMILY B MEMBER 10, MITOCHONDRIAL"/>
    <property type="match status" value="1"/>
</dbReference>
<organism evidence="10 11">
    <name type="scientific">Nitratireductor kimnyeongensis</name>
    <dbReference type="NCBI Taxonomy" id="430679"/>
    <lineage>
        <taxon>Bacteria</taxon>
        <taxon>Pseudomonadati</taxon>
        <taxon>Pseudomonadota</taxon>
        <taxon>Alphaproteobacteria</taxon>
        <taxon>Hyphomicrobiales</taxon>
        <taxon>Phyllobacteriaceae</taxon>
        <taxon>Nitratireductor</taxon>
    </lineage>
</organism>
<feature type="domain" description="ABC transporter" evidence="8">
    <location>
        <begin position="485"/>
        <end position="719"/>
    </location>
</feature>
<evidence type="ECO:0000256" key="3">
    <source>
        <dbReference type="ARBA" id="ARBA00022741"/>
    </source>
</evidence>
<dbReference type="Gene3D" id="1.20.1560.10">
    <property type="entry name" value="ABC transporter type 1, transmembrane domain"/>
    <property type="match status" value="1"/>
</dbReference>
<evidence type="ECO:0000256" key="5">
    <source>
        <dbReference type="ARBA" id="ARBA00022989"/>
    </source>
</evidence>
<accession>A0ABW0T561</accession>
<dbReference type="InterPro" id="IPR039421">
    <property type="entry name" value="Type_1_exporter"/>
</dbReference>
<dbReference type="InterPro" id="IPR003593">
    <property type="entry name" value="AAA+_ATPase"/>
</dbReference>
<proteinExistence type="predicted"/>
<keyword evidence="3" id="KW-0547">Nucleotide-binding</keyword>
<feature type="domain" description="ABC transmembrane type-1" evidence="9">
    <location>
        <begin position="171"/>
        <end position="449"/>
    </location>
</feature>
<dbReference type="InterPro" id="IPR011527">
    <property type="entry name" value="ABC1_TM_dom"/>
</dbReference>
<evidence type="ECO:0000259" key="8">
    <source>
        <dbReference type="PROSITE" id="PS50893"/>
    </source>
</evidence>
<dbReference type="PROSITE" id="PS50929">
    <property type="entry name" value="ABC_TM1F"/>
    <property type="match status" value="1"/>
</dbReference>
<comment type="subcellular location">
    <subcellularLocation>
        <location evidence="1">Cell membrane</location>
        <topology evidence="1">Multi-pass membrane protein</topology>
    </subcellularLocation>
</comment>
<dbReference type="PANTHER" id="PTHR43394">
    <property type="entry name" value="ATP-DEPENDENT PERMEASE MDL1, MITOCHONDRIAL"/>
    <property type="match status" value="1"/>
</dbReference>